<evidence type="ECO:0000256" key="10">
    <source>
        <dbReference type="ARBA" id="ARBA00029426"/>
    </source>
</evidence>
<dbReference type="PRINTS" id="PR00411">
    <property type="entry name" value="PNDRDTASEI"/>
</dbReference>
<dbReference type="SUPFAM" id="SSF51905">
    <property type="entry name" value="FAD/NAD(P)-binding domain"/>
    <property type="match status" value="1"/>
</dbReference>
<evidence type="ECO:0000256" key="12">
    <source>
        <dbReference type="ARBA" id="ARBA00048305"/>
    </source>
</evidence>
<keyword evidence="17" id="KW-1185">Reference proteome</keyword>
<feature type="domain" description="FAD-dependent oxidoreductase 2 FAD-binding" evidence="14">
    <location>
        <begin position="28"/>
        <end position="422"/>
    </location>
</feature>
<dbReference type="SUPFAM" id="SSF56425">
    <property type="entry name" value="Succinate dehydrogenase/fumarate reductase flavoprotein, catalytic domain"/>
    <property type="match status" value="1"/>
</dbReference>
<dbReference type="Pfam" id="PF00890">
    <property type="entry name" value="FAD_binding_2"/>
    <property type="match status" value="1"/>
</dbReference>
<gene>
    <name evidence="16" type="ORF">QFZ36_000892</name>
</gene>
<dbReference type="InterPro" id="IPR037099">
    <property type="entry name" value="Fum_R/Succ_DH_flav-like_C_sf"/>
</dbReference>
<comment type="pathway">
    <text evidence="2">Cofactor biosynthesis; NAD(+) biosynthesis; iminoaspartate from L-aspartate (oxidase route): step 1/1.</text>
</comment>
<keyword evidence="9 16" id="KW-0560">Oxidoreductase</keyword>
<dbReference type="PRINTS" id="PR00368">
    <property type="entry name" value="FADPNR"/>
</dbReference>
<evidence type="ECO:0000259" key="15">
    <source>
        <dbReference type="Pfam" id="PF02910"/>
    </source>
</evidence>
<comment type="catalytic activity">
    <reaction evidence="12">
        <text>L-aspartate + O2 = iminosuccinate + H2O2</text>
        <dbReference type="Rhea" id="RHEA:25876"/>
        <dbReference type="ChEBI" id="CHEBI:15379"/>
        <dbReference type="ChEBI" id="CHEBI:16240"/>
        <dbReference type="ChEBI" id="CHEBI:29991"/>
        <dbReference type="ChEBI" id="CHEBI:77875"/>
        <dbReference type="EC" id="1.4.3.16"/>
    </reaction>
    <physiologicalReaction direction="left-to-right" evidence="12">
        <dbReference type="Rhea" id="RHEA:25877"/>
    </physiologicalReaction>
</comment>
<evidence type="ECO:0000256" key="6">
    <source>
        <dbReference type="ARBA" id="ARBA00022630"/>
    </source>
</evidence>
<dbReference type="Proteomes" id="UP001236806">
    <property type="component" value="Unassembled WGS sequence"/>
</dbReference>
<dbReference type="RefSeq" id="WP_306634237.1">
    <property type="nucleotide sequence ID" value="NZ_JAUSXB010000001.1"/>
</dbReference>
<dbReference type="InterPro" id="IPR003953">
    <property type="entry name" value="FAD-dep_OxRdtase_2_FAD-bd"/>
</dbReference>
<evidence type="ECO:0000256" key="4">
    <source>
        <dbReference type="ARBA" id="ARBA00012173"/>
    </source>
</evidence>
<evidence type="ECO:0000256" key="11">
    <source>
        <dbReference type="ARBA" id="ARBA00030386"/>
    </source>
</evidence>
<sequence length="616" mass="62885">MNRQANTPAPAAGTVPRGNGGATVRQRLIVVGSGIAGLYAALLAADAGADVVLLSKGQLRESNTWYAQGGISAVLDEPAPGDTVAAHITDTLLAGAGHCDEAAVRLMCTEARRDIAGLERFGVHFDTGAGGGPALGLEAAHSAPRILHAGGDATGTKVAAALIRTVLARQADGTLTIHTGAHATALLQEQGTVNGVEFVRDGRSASLRGDAVLLATGGAGQLFAQTTNPAVATADGLALAVRVGAAVADLEFFQFHPTCLVPGASAANPGTAPALDQDPLLISEAVRGEGAILVDGNGKRFMRAYHSDAELAPRDVVSRSIALHLAKLGDPNGHVYLDARVIEQTKGPGFLAERFPTLSQRTRDAGIDWTRELVPVAPAAHYWMGGVATDLHARTTVPGLYAAGEVACTGVQGANRLASNSLLEGLVFGRRAVEDFLSGEDGSGWGAPAEAVPPLAVSAAGGLPLTLASGTPSADVGQQTLGAGQETQTPGEAAGISGFGGGGGRETAFSREALRRLMTAKAGVLRSGALLREAGEALVHWAAVVRPEAVSAGTDTRLHEDRNLLLAAQMLVAAAHERSESLGAHYRSDDPADAAGIAAEFEESSRTRPKASLVHE</sequence>
<dbReference type="PANTHER" id="PTHR42716">
    <property type="entry name" value="L-ASPARTATE OXIDASE"/>
    <property type="match status" value="1"/>
</dbReference>
<keyword evidence="8" id="KW-0274">FAD</keyword>
<dbReference type="Pfam" id="PF02910">
    <property type="entry name" value="Succ_DH_flav_C"/>
    <property type="match status" value="1"/>
</dbReference>
<evidence type="ECO:0000313" key="17">
    <source>
        <dbReference type="Proteomes" id="UP001236806"/>
    </source>
</evidence>
<dbReference type="InterPro" id="IPR005288">
    <property type="entry name" value="NadB"/>
</dbReference>
<evidence type="ECO:0000259" key="14">
    <source>
        <dbReference type="Pfam" id="PF00890"/>
    </source>
</evidence>
<dbReference type="InterPro" id="IPR036188">
    <property type="entry name" value="FAD/NAD-bd_sf"/>
</dbReference>
<dbReference type="GO" id="GO:0008734">
    <property type="term" value="F:L-aspartate oxidase activity"/>
    <property type="evidence" value="ECO:0007669"/>
    <property type="project" value="UniProtKB-EC"/>
</dbReference>
<dbReference type="EC" id="1.4.3.16" evidence="4"/>
<comment type="caution">
    <text evidence="16">The sequence shown here is derived from an EMBL/GenBank/DDBJ whole genome shotgun (WGS) entry which is preliminary data.</text>
</comment>
<dbReference type="SUPFAM" id="SSF46977">
    <property type="entry name" value="Succinate dehydrogenase/fumarate reductase flavoprotein C-terminal domain"/>
    <property type="match status" value="1"/>
</dbReference>
<dbReference type="InterPro" id="IPR015939">
    <property type="entry name" value="Fum_Rdtase/Succ_DH_flav-like_C"/>
</dbReference>
<dbReference type="EMBL" id="JAUSXB010000001">
    <property type="protein sequence ID" value="MDQ0673331.1"/>
    <property type="molecule type" value="Genomic_DNA"/>
</dbReference>
<accession>A0ABU0PHB3</accession>
<feature type="domain" description="Fumarate reductase/succinate dehydrogenase flavoprotein-like C-terminal" evidence="15">
    <location>
        <begin position="511"/>
        <end position="591"/>
    </location>
</feature>
<evidence type="ECO:0000256" key="1">
    <source>
        <dbReference type="ARBA" id="ARBA00001974"/>
    </source>
</evidence>
<comment type="function">
    <text evidence="10">Catalyzes the oxidation of L-aspartate to iminoaspartate, the first step in the de novo biosynthesis of NAD(+).</text>
</comment>
<feature type="region of interest" description="Disordered" evidence="13">
    <location>
        <begin position="483"/>
        <end position="503"/>
    </location>
</feature>
<keyword evidence="6" id="KW-0285">Flavoprotein</keyword>
<comment type="similarity">
    <text evidence="3">Belongs to the FAD-dependent oxidoreductase 2 family. NadB subfamily.</text>
</comment>
<organism evidence="16 17">
    <name type="scientific">Pseudarthrobacter siccitolerans</name>
    <dbReference type="NCBI Taxonomy" id="861266"/>
    <lineage>
        <taxon>Bacteria</taxon>
        <taxon>Bacillati</taxon>
        <taxon>Actinomycetota</taxon>
        <taxon>Actinomycetes</taxon>
        <taxon>Micrococcales</taxon>
        <taxon>Micrococcaceae</taxon>
        <taxon>Pseudarthrobacter</taxon>
    </lineage>
</organism>
<dbReference type="Gene3D" id="1.20.58.100">
    <property type="entry name" value="Fumarate reductase/succinate dehydrogenase flavoprotein-like, C-terminal domain"/>
    <property type="match status" value="1"/>
</dbReference>
<proteinExistence type="inferred from homology"/>
<evidence type="ECO:0000256" key="2">
    <source>
        <dbReference type="ARBA" id="ARBA00004950"/>
    </source>
</evidence>
<comment type="cofactor">
    <cofactor evidence="1">
        <name>FAD</name>
        <dbReference type="ChEBI" id="CHEBI:57692"/>
    </cofactor>
</comment>
<dbReference type="InterPro" id="IPR027477">
    <property type="entry name" value="Succ_DH/fumarate_Rdtase_cat_sf"/>
</dbReference>
<evidence type="ECO:0000313" key="16">
    <source>
        <dbReference type="EMBL" id="MDQ0673331.1"/>
    </source>
</evidence>
<evidence type="ECO:0000256" key="13">
    <source>
        <dbReference type="SAM" id="MobiDB-lite"/>
    </source>
</evidence>
<name>A0ABU0PHB3_9MICC</name>
<evidence type="ECO:0000256" key="5">
    <source>
        <dbReference type="ARBA" id="ARBA00021901"/>
    </source>
</evidence>
<feature type="region of interest" description="Disordered" evidence="13">
    <location>
        <begin position="584"/>
        <end position="616"/>
    </location>
</feature>
<evidence type="ECO:0000256" key="3">
    <source>
        <dbReference type="ARBA" id="ARBA00008562"/>
    </source>
</evidence>
<protein>
    <recommendedName>
        <fullName evidence="5">L-aspartate oxidase</fullName>
        <ecNumber evidence="4">1.4.3.16</ecNumber>
    </recommendedName>
    <alternativeName>
        <fullName evidence="11">Quinolinate synthase B</fullName>
    </alternativeName>
</protein>
<dbReference type="PANTHER" id="PTHR42716:SF2">
    <property type="entry name" value="L-ASPARTATE OXIDASE, CHLOROPLASTIC"/>
    <property type="match status" value="1"/>
</dbReference>
<evidence type="ECO:0000256" key="8">
    <source>
        <dbReference type="ARBA" id="ARBA00022827"/>
    </source>
</evidence>
<dbReference type="Gene3D" id="3.90.700.10">
    <property type="entry name" value="Succinate dehydrogenase/fumarate reductase flavoprotein, catalytic domain"/>
    <property type="match status" value="1"/>
</dbReference>
<evidence type="ECO:0000256" key="7">
    <source>
        <dbReference type="ARBA" id="ARBA00022642"/>
    </source>
</evidence>
<dbReference type="Gene3D" id="3.50.50.60">
    <property type="entry name" value="FAD/NAD(P)-binding domain"/>
    <property type="match status" value="1"/>
</dbReference>
<evidence type="ECO:0000256" key="9">
    <source>
        <dbReference type="ARBA" id="ARBA00023002"/>
    </source>
</evidence>
<reference evidence="16 17" key="1">
    <citation type="submission" date="2023-07" db="EMBL/GenBank/DDBJ databases">
        <title>Comparative genomics of wheat-associated soil bacteria to identify genetic determinants of phenazine resistance.</title>
        <authorList>
            <person name="Mouncey N."/>
        </authorList>
    </citation>
    <scope>NUCLEOTIDE SEQUENCE [LARGE SCALE GENOMIC DNA]</scope>
    <source>
        <strain evidence="16 17">W1I3</strain>
    </source>
</reference>
<keyword evidence="7" id="KW-0662">Pyridine nucleotide biosynthesis</keyword>